<organism evidence="2 3">
    <name type="scientific">Fopius arisanus</name>
    <dbReference type="NCBI Taxonomy" id="64838"/>
    <lineage>
        <taxon>Eukaryota</taxon>
        <taxon>Metazoa</taxon>
        <taxon>Ecdysozoa</taxon>
        <taxon>Arthropoda</taxon>
        <taxon>Hexapoda</taxon>
        <taxon>Insecta</taxon>
        <taxon>Pterygota</taxon>
        <taxon>Neoptera</taxon>
        <taxon>Endopterygota</taxon>
        <taxon>Hymenoptera</taxon>
        <taxon>Apocrita</taxon>
        <taxon>Ichneumonoidea</taxon>
        <taxon>Braconidae</taxon>
        <taxon>Opiinae</taxon>
        <taxon>Fopius</taxon>
    </lineage>
</organism>
<protein>
    <submittedName>
        <fullName evidence="3">Uncharacterized protein</fullName>
    </submittedName>
</protein>
<dbReference type="GeneID" id="105268213"/>
<keyword evidence="2" id="KW-1185">Reference proteome</keyword>
<evidence type="ECO:0000256" key="1">
    <source>
        <dbReference type="SAM" id="MobiDB-lite"/>
    </source>
</evidence>
<dbReference type="RefSeq" id="XP_011305870.1">
    <property type="nucleotide sequence ID" value="XM_011307568.1"/>
</dbReference>
<sequence length="149" mass="17395">MESDLPLEIQPLEVEVETEKVKYNFSNSLKYRWKGKVVSEKFYNRKMKQAAARITRRAAKEAEASSDNSNEQHEPDNVQEVEFPVKGDRIVDLEFMAKRMICIECQGHLLLDNIRKEIKRRCRSILHIECEECKIINKVPTKGNCNVNI</sequence>
<dbReference type="AlphaFoldDB" id="A0A9R1TAK4"/>
<feature type="region of interest" description="Disordered" evidence="1">
    <location>
        <begin position="54"/>
        <end position="80"/>
    </location>
</feature>
<name>A0A9R1TAK4_9HYME</name>
<dbReference type="OrthoDB" id="7698403at2759"/>
<gene>
    <name evidence="3" type="primary">LOC105268213</name>
</gene>
<evidence type="ECO:0000313" key="3">
    <source>
        <dbReference type="RefSeq" id="XP_011305870.1"/>
    </source>
</evidence>
<evidence type="ECO:0000313" key="2">
    <source>
        <dbReference type="Proteomes" id="UP000694866"/>
    </source>
</evidence>
<dbReference type="KEGG" id="fas:105268213"/>
<proteinExistence type="predicted"/>
<reference evidence="3" key="1">
    <citation type="submission" date="2025-08" db="UniProtKB">
        <authorList>
            <consortium name="RefSeq"/>
        </authorList>
    </citation>
    <scope>IDENTIFICATION</scope>
    <source>
        <strain evidence="3">USDA-PBARC FA_bdor</strain>
        <tissue evidence="3">Whole organism</tissue>
    </source>
</reference>
<dbReference type="Proteomes" id="UP000694866">
    <property type="component" value="Unplaced"/>
</dbReference>
<accession>A0A9R1TAK4</accession>